<reference evidence="2" key="1">
    <citation type="journal article" date="2019" name="Int. J. Syst. Evol. Microbiol.">
        <title>The Global Catalogue of Microorganisms (GCM) 10K type strain sequencing project: providing services to taxonomists for standard genome sequencing and annotation.</title>
        <authorList>
            <consortium name="The Broad Institute Genomics Platform"/>
            <consortium name="The Broad Institute Genome Sequencing Center for Infectious Disease"/>
            <person name="Wu L."/>
            <person name="Ma J."/>
        </authorList>
    </citation>
    <scope>NUCLEOTIDE SEQUENCE [LARGE SCALE GENOMIC DNA]</scope>
    <source>
        <strain evidence="2">JCM 31037</strain>
    </source>
</reference>
<evidence type="ECO:0008006" key="3">
    <source>
        <dbReference type="Google" id="ProtNLM"/>
    </source>
</evidence>
<dbReference type="EMBL" id="JBHTMP010000055">
    <property type="protein sequence ID" value="MFD1324686.1"/>
    <property type="molecule type" value="Genomic_DNA"/>
</dbReference>
<dbReference type="Proteomes" id="UP001597260">
    <property type="component" value="Unassembled WGS sequence"/>
</dbReference>
<gene>
    <name evidence="1" type="ORF">ACFQ4H_26725</name>
</gene>
<evidence type="ECO:0000313" key="1">
    <source>
        <dbReference type="EMBL" id="MFD1324686.1"/>
    </source>
</evidence>
<dbReference type="RefSeq" id="WP_377575732.1">
    <property type="nucleotide sequence ID" value="NZ_JBHTMP010000055.1"/>
</dbReference>
<comment type="caution">
    <text evidence="1">The sequence shown here is derived from an EMBL/GenBank/DDBJ whole genome shotgun (WGS) entry which is preliminary data.</text>
</comment>
<evidence type="ECO:0000313" key="2">
    <source>
        <dbReference type="Proteomes" id="UP001597260"/>
    </source>
</evidence>
<name>A0ABW3YMV5_9ACTN</name>
<sequence>MAIDRRMWRRCRRIVEGLTIPTPFAPAPFIAALASQRGRPVELVPMAGRSGHCGALVSTDQADYIFYSASTTQLHREHILLHEVGHLLCGHIGDTTLDILPKLLLPSLSSELVRRVLGRSDYSAEQEQEAELVASMIAQRAHRRSGSSVSPEFADGLARLGSVFDTP</sequence>
<protein>
    <recommendedName>
        <fullName evidence="3">IrrE N-terminal-like domain-containing protein</fullName>
    </recommendedName>
</protein>
<keyword evidence="2" id="KW-1185">Reference proteome</keyword>
<accession>A0ABW3YMV5</accession>
<proteinExistence type="predicted"/>
<organism evidence="1 2">
    <name type="scientific">Micromonospora sonneratiae</name>
    <dbReference type="NCBI Taxonomy" id="1184706"/>
    <lineage>
        <taxon>Bacteria</taxon>
        <taxon>Bacillati</taxon>
        <taxon>Actinomycetota</taxon>
        <taxon>Actinomycetes</taxon>
        <taxon>Micromonosporales</taxon>
        <taxon>Micromonosporaceae</taxon>
        <taxon>Micromonospora</taxon>
    </lineage>
</organism>